<dbReference type="Proteomes" id="UP001527202">
    <property type="component" value="Unassembled WGS sequence"/>
</dbReference>
<evidence type="ECO:0000313" key="12">
    <source>
        <dbReference type="Proteomes" id="UP000288943"/>
    </source>
</evidence>
<dbReference type="Proteomes" id="UP000288943">
    <property type="component" value="Chromosome"/>
</dbReference>
<evidence type="ECO:0000313" key="13">
    <source>
        <dbReference type="Proteomes" id="UP001527202"/>
    </source>
</evidence>
<dbReference type="AlphaFoldDB" id="A0A410WUC4"/>
<dbReference type="InterPro" id="IPR018392">
    <property type="entry name" value="LysM"/>
</dbReference>
<dbReference type="PANTHER" id="PTHR11705:SF143">
    <property type="entry name" value="SLL0236 PROTEIN"/>
    <property type="match status" value="1"/>
</dbReference>
<accession>A0A410WUC4</accession>
<dbReference type="GO" id="GO:0005615">
    <property type="term" value="C:extracellular space"/>
    <property type="evidence" value="ECO:0007669"/>
    <property type="project" value="TreeGrafter"/>
</dbReference>
<dbReference type="SUPFAM" id="SSF54106">
    <property type="entry name" value="LysM domain"/>
    <property type="match status" value="2"/>
</dbReference>
<dbReference type="GO" id="GO:0008270">
    <property type="term" value="F:zinc ion binding"/>
    <property type="evidence" value="ECO:0007669"/>
    <property type="project" value="InterPro"/>
</dbReference>
<reference evidence="10 13" key="2">
    <citation type="submission" date="2022-05" db="EMBL/GenBank/DDBJ databases">
        <title>Genome Sequencing of Bee-Associated Microbes.</title>
        <authorList>
            <person name="Dunlap C."/>
        </authorList>
    </citation>
    <scope>NUCLEOTIDE SEQUENCE [LARGE SCALE GENOMIC DNA]</scope>
    <source>
        <strain evidence="10 13">NRRL B-23120</strain>
    </source>
</reference>
<keyword evidence="4" id="KW-0378">Hydrolase</keyword>
<evidence type="ECO:0000256" key="7">
    <source>
        <dbReference type="PROSITE-ProRule" id="PRU01379"/>
    </source>
</evidence>
<feature type="domain" description="LysM" evidence="8">
    <location>
        <begin position="3"/>
        <end position="48"/>
    </location>
</feature>
<dbReference type="Gene3D" id="3.10.350.10">
    <property type="entry name" value="LysM domain"/>
    <property type="match status" value="2"/>
</dbReference>
<feature type="domain" description="LysM" evidence="8">
    <location>
        <begin position="54"/>
        <end position="98"/>
    </location>
</feature>
<name>A0A410WUC4_9BACL</name>
<dbReference type="KEGG" id="pchi:PC41400_09755"/>
<dbReference type="Gene3D" id="3.40.630.10">
    <property type="entry name" value="Zn peptidases"/>
    <property type="match status" value="1"/>
</dbReference>
<dbReference type="InterPro" id="IPR034274">
    <property type="entry name" value="ENP1_M14_CPD"/>
</dbReference>
<dbReference type="SMART" id="SM00631">
    <property type="entry name" value="Zn_pept"/>
    <property type="match status" value="1"/>
</dbReference>
<dbReference type="PANTHER" id="PTHR11705">
    <property type="entry name" value="PROTEASE FAMILY M14 CARBOXYPEPTIDASE A,B"/>
    <property type="match status" value="1"/>
</dbReference>
<dbReference type="CDD" id="cd06229">
    <property type="entry name" value="M14_Endopeptidase_I"/>
    <property type="match status" value="1"/>
</dbReference>
<dbReference type="PROSITE" id="PS51782">
    <property type="entry name" value="LYSM"/>
    <property type="match status" value="2"/>
</dbReference>
<dbReference type="SMART" id="SM00257">
    <property type="entry name" value="LysM"/>
    <property type="match status" value="2"/>
</dbReference>
<evidence type="ECO:0000256" key="1">
    <source>
        <dbReference type="ARBA" id="ARBA00001947"/>
    </source>
</evidence>
<dbReference type="OrthoDB" id="9802862at2"/>
<evidence type="ECO:0000256" key="2">
    <source>
        <dbReference type="ARBA" id="ARBA00005988"/>
    </source>
</evidence>
<dbReference type="Pfam" id="PF00246">
    <property type="entry name" value="Peptidase_M14"/>
    <property type="match status" value="1"/>
</dbReference>
<dbReference type="GO" id="GO:0006508">
    <property type="term" value="P:proteolysis"/>
    <property type="evidence" value="ECO:0007669"/>
    <property type="project" value="UniProtKB-KW"/>
</dbReference>
<feature type="domain" description="Peptidase M14" evidence="9">
    <location>
        <begin position="111"/>
        <end position="400"/>
    </location>
</feature>
<evidence type="ECO:0000313" key="11">
    <source>
        <dbReference type="EMBL" id="QAV17934.1"/>
    </source>
</evidence>
<dbReference type="Pfam" id="PF01476">
    <property type="entry name" value="LysM"/>
    <property type="match status" value="2"/>
</dbReference>
<evidence type="ECO:0000256" key="3">
    <source>
        <dbReference type="ARBA" id="ARBA00022670"/>
    </source>
</evidence>
<evidence type="ECO:0000256" key="4">
    <source>
        <dbReference type="ARBA" id="ARBA00022801"/>
    </source>
</evidence>
<sequence>MPFRHVVQQGETLQRIARLYAVNSVSLLAANPQLSLHEYVIPGQMILIPAKLDHQYTVQPGDAWESVSLRFGLSREELWKANTFLDPATLRPGVTIDVPAVRDRSVVRTAEEYGYPEMLRDLTLLKERYPFLEETCIGYSVLDRKIPAVRIGTGSREIQVNASFHANEWITSLAAVKFIEDYAEAVRQGGDIHGSDAAALFRETSLWIVPMVNPDGVELVLGGVYPAHPLFASLHEWNGGSFDFRRWKANINGVDLNDQFPAFWEEERARRAVPGPGPRDYTGEAPLTEPEAIAVADFTRSRSFRHVVALHTQGREIYWNYRDYEPDDAEFLALKLQQASGFKSVKLRGSDAGFKDWFIYEFRRPGFTVELGSGINPLPLEQFPALYEETARLLVRALAL</sequence>
<dbReference type="PROSITE" id="PS52035">
    <property type="entry name" value="PEPTIDASE_M14"/>
    <property type="match status" value="1"/>
</dbReference>
<dbReference type="InterPro" id="IPR000834">
    <property type="entry name" value="Peptidase_M14"/>
</dbReference>
<evidence type="ECO:0000259" key="9">
    <source>
        <dbReference type="PROSITE" id="PS52035"/>
    </source>
</evidence>
<gene>
    <name evidence="10" type="ORF">M5X16_04670</name>
    <name evidence="11" type="ORF">PC41400_09755</name>
</gene>
<keyword evidence="3" id="KW-0645">Protease</keyword>
<dbReference type="EMBL" id="CP026520">
    <property type="protein sequence ID" value="QAV17934.1"/>
    <property type="molecule type" value="Genomic_DNA"/>
</dbReference>
<reference evidence="11 12" key="1">
    <citation type="submission" date="2018-01" db="EMBL/GenBank/DDBJ databases">
        <title>The whole genome sequencing and assembly of Paenibacillus chitinolyticus KCCM 41400 strain.</title>
        <authorList>
            <person name="Kim J.-Y."/>
            <person name="Park M.-K."/>
            <person name="Lee Y.-J."/>
            <person name="Yi H."/>
            <person name="Bahn Y.-S."/>
            <person name="Kim J.F."/>
            <person name="Lee D.-W."/>
        </authorList>
    </citation>
    <scope>NUCLEOTIDE SEQUENCE [LARGE SCALE GENOMIC DNA]</scope>
    <source>
        <strain evidence="11 12">KCCM 41400</strain>
    </source>
</reference>
<dbReference type="EMBL" id="JAMDMJ010000004">
    <property type="protein sequence ID" value="MCY9595069.1"/>
    <property type="molecule type" value="Genomic_DNA"/>
</dbReference>
<organism evidence="11 12">
    <name type="scientific">Paenibacillus chitinolyticus</name>
    <dbReference type="NCBI Taxonomy" id="79263"/>
    <lineage>
        <taxon>Bacteria</taxon>
        <taxon>Bacillati</taxon>
        <taxon>Bacillota</taxon>
        <taxon>Bacilli</taxon>
        <taxon>Bacillales</taxon>
        <taxon>Paenibacillaceae</taxon>
        <taxon>Paenibacillus</taxon>
    </lineage>
</organism>
<feature type="active site" description="Proton donor/acceptor" evidence="7">
    <location>
        <position position="370"/>
    </location>
</feature>
<evidence type="ECO:0000313" key="10">
    <source>
        <dbReference type="EMBL" id="MCY9595069.1"/>
    </source>
</evidence>
<comment type="cofactor">
    <cofactor evidence="1">
        <name>Zn(2+)</name>
        <dbReference type="ChEBI" id="CHEBI:29105"/>
    </cofactor>
</comment>
<dbReference type="CDD" id="cd00118">
    <property type="entry name" value="LysM"/>
    <property type="match status" value="2"/>
</dbReference>
<keyword evidence="13" id="KW-1185">Reference proteome</keyword>
<comment type="similarity">
    <text evidence="2 7">Belongs to the peptidase M14 family.</text>
</comment>
<protein>
    <submittedName>
        <fullName evidence="11">LysM peptidoglycan-binding domain-containing protein</fullName>
    </submittedName>
</protein>
<dbReference type="GeneID" id="95375091"/>
<dbReference type="InterPro" id="IPR036779">
    <property type="entry name" value="LysM_dom_sf"/>
</dbReference>
<evidence type="ECO:0000256" key="5">
    <source>
        <dbReference type="ARBA" id="ARBA00022833"/>
    </source>
</evidence>
<proteinExistence type="inferred from homology"/>
<dbReference type="SUPFAM" id="SSF53187">
    <property type="entry name" value="Zn-dependent exopeptidases"/>
    <property type="match status" value="1"/>
</dbReference>
<evidence type="ECO:0000259" key="8">
    <source>
        <dbReference type="PROSITE" id="PS51782"/>
    </source>
</evidence>
<keyword evidence="6" id="KW-0482">Metalloprotease</keyword>
<evidence type="ECO:0000256" key="6">
    <source>
        <dbReference type="ARBA" id="ARBA00023049"/>
    </source>
</evidence>
<dbReference type="RefSeq" id="WP_042230923.1">
    <property type="nucleotide sequence ID" value="NZ_CP026520.1"/>
</dbReference>
<dbReference type="GO" id="GO:0004181">
    <property type="term" value="F:metallocarboxypeptidase activity"/>
    <property type="evidence" value="ECO:0007669"/>
    <property type="project" value="InterPro"/>
</dbReference>
<keyword evidence="5" id="KW-0862">Zinc</keyword>